<accession>A0A437QMI8</accession>
<dbReference type="GO" id="GO:0016020">
    <property type="term" value="C:membrane"/>
    <property type="evidence" value="ECO:0007669"/>
    <property type="project" value="GOC"/>
</dbReference>
<dbReference type="AlphaFoldDB" id="A0A437QMI8"/>
<dbReference type="OrthoDB" id="833328at2"/>
<organism evidence="2 3">
    <name type="scientific">Rheinheimera riviphila</name>
    <dbReference type="NCBI Taxonomy" id="1834037"/>
    <lineage>
        <taxon>Bacteria</taxon>
        <taxon>Pseudomonadati</taxon>
        <taxon>Pseudomonadota</taxon>
        <taxon>Gammaproteobacteria</taxon>
        <taxon>Chromatiales</taxon>
        <taxon>Chromatiaceae</taxon>
        <taxon>Rheinheimera</taxon>
    </lineage>
</organism>
<dbReference type="Proteomes" id="UP000283077">
    <property type="component" value="Unassembled WGS sequence"/>
</dbReference>
<sequence>MPATSSSASLRLSSLNLLNFTAPPQASYEFDNIYSSAQWQQKTDWLRRVLTDVAPDVLALQEVFSFEALQQLTSELGFGYFAVAGQPTLIDDHVYQKPVVALASKYPIVQSNAVQVPQAAANALGLSHFNFSRAPLRALVQLPEIGLCNCYVVHLKSRRPLALPQGQNLPAAEALSRWAACVQRGNEAGLLLEAITEQWAEDKLPVMLLGDFNDELSSPLLQILVQSLAQSFQPTAELSVDLGDAQPQPPDNVLQLQDSWIMQPEQPEPRPATHYYGAKGSVLDYILLSADFAPLVQRQWVVDQHLRQPVFAVDGYSSDHALVTVQLRPAAL</sequence>
<dbReference type="EMBL" id="SACS01000013">
    <property type="protein sequence ID" value="RVU35748.1"/>
    <property type="molecule type" value="Genomic_DNA"/>
</dbReference>
<keyword evidence="3" id="KW-1185">Reference proteome</keyword>
<keyword evidence="2" id="KW-0540">Nuclease</keyword>
<proteinExistence type="predicted"/>
<dbReference type="PANTHER" id="PTHR14859:SF15">
    <property type="entry name" value="ENDONUCLEASE_EXONUCLEASE_PHOSPHATASE DOMAIN-CONTAINING PROTEIN"/>
    <property type="match status" value="1"/>
</dbReference>
<dbReference type="GO" id="GO:0004527">
    <property type="term" value="F:exonuclease activity"/>
    <property type="evidence" value="ECO:0007669"/>
    <property type="project" value="UniProtKB-KW"/>
</dbReference>
<evidence type="ECO:0000259" key="1">
    <source>
        <dbReference type="Pfam" id="PF03372"/>
    </source>
</evidence>
<dbReference type="GO" id="GO:0004519">
    <property type="term" value="F:endonuclease activity"/>
    <property type="evidence" value="ECO:0007669"/>
    <property type="project" value="UniProtKB-KW"/>
</dbReference>
<dbReference type="GO" id="GO:0006506">
    <property type="term" value="P:GPI anchor biosynthetic process"/>
    <property type="evidence" value="ECO:0007669"/>
    <property type="project" value="TreeGrafter"/>
</dbReference>
<evidence type="ECO:0000313" key="2">
    <source>
        <dbReference type="EMBL" id="RVU35748.1"/>
    </source>
</evidence>
<evidence type="ECO:0000313" key="3">
    <source>
        <dbReference type="Proteomes" id="UP000283077"/>
    </source>
</evidence>
<dbReference type="Gene3D" id="3.60.10.10">
    <property type="entry name" value="Endonuclease/exonuclease/phosphatase"/>
    <property type="match status" value="1"/>
</dbReference>
<keyword evidence="2" id="KW-0269">Exonuclease</keyword>
<gene>
    <name evidence="2" type="ORF">EOE67_12910</name>
</gene>
<keyword evidence="2" id="KW-0378">Hydrolase</keyword>
<dbReference type="InterPro" id="IPR036691">
    <property type="entry name" value="Endo/exonu/phosph_ase_sf"/>
</dbReference>
<keyword evidence="2" id="KW-0255">Endonuclease</keyword>
<reference evidence="2 3" key="1">
    <citation type="submission" date="2019-01" db="EMBL/GenBank/DDBJ databases">
        <authorList>
            <person name="Chen W.-M."/>
        </authorList>
    </citation>
    <scope>NUCLEOTIDE SEQUENCE [LARGE SCALE GENOMIC DNA]</scope>
    <source>
        <strain evidence="2 3">KYPC3</strain>
    </source>
</reference>
<feature type="domain" description="Endonuclease/exonuclease/phosphatase" evidence="1">
    <location>
        <begin position="32"/>
        <end position="320"/>
    </location>
</feature>
<protein>
    <submittedName>
        <fullName evidence="2">Endonuclease/exonuclease/phosphatase family protein</fullName>
    </submittedName>
</protein>
<dbReference type="InterPro" id="IPR051916">
    <property type="entry name" value="GPI-anchor_lipid_remodeler"/>
</dbReference>
<dbReference type="PANTHER" id="PTHR14859">
    <property type="entry name" value="CALCOFLUOR WHITE HYPERSENSITIVE PROTEIN PRECURSOR"/>
    <property type="match status" value="1"/>
</dbReference>
<dbReference type="SUPFAM" id="SSF56219">
    <property type="entry name" value="DNase I-like"/>
    <property type="match status" value="1"/>
</dbReference>
<comment type="caution">
    <text evidence="2">The sequence shown here is derived from an EMBL/GenBank/DDBJ whole genome shotgun (WGS) entry which is preliminary data.</text>
</comment>
<name>A0A437QMI8_9GAMM</name>
<dbReference type="InterPro" id="IPR005135">
    <property type="entry name" value="Endo/exonuclease/phosphatase"/>
</dbReference>
<dbReference type="Pfam" id="PF03372">
    <property type="entry name" value="Exo_endo_phos"/>
    <property type="match status" value="1"/>
</dbReference>